<dbReference type="RefSeq" id="WP_068271653.1">
    <property type="nucleotide sequence ID" value="NZ_LQZG01000001.1"/>
</dbReference>
<feature type="transmembrane region" description="Helical" evidence="2">
    <location>
        <begin position="319"/>
        <end position="343"/>
    </location>
</feature>
<feature type="compositionally biased region" description="Low complexity" evidence="1">
    <location>
        <begin position="1"/>
        <end position="11"/>
    </location>
</feature>
<keyword evidence="2" id="KW-1133">Transmembrane helix</keyword>
<sequence>MSTAGGTTARPSAPPGAPGRPTRGTWGLRDRPGLVWLVLAAATALVHPFVPGSTWLMVHMVALGAMSHSVMVWSTHFATTLLKTAPDLDPRAAQGRRLLLLHAGAVLVLVGVLTSLWPATVVGATLVVAAVAWHAVALWRRLRHALPGRFRGTVRSYLAAAACLPVGALLGTLLARGPDDEMHARLVVAHSLVNVLGWLGITVVATVVTLWPTMLRAPMDADAERRARTALPVLVGGLALAVTAALVGSQPLVAVGLLVYLGGLARSTSSMIGPARARPPRHHAPASVAAGLLWLVAGVLAVAWRVATAPTWADAATGYDAVAAVFVVGFMLQVLLGALSHLVPSVIGGGPAVVRAGMRELDRWWVLRLVVVNGGLVLCLLPVPSGARVLCSVLVLLALVVFVPLLFRAVRACVAQRRAFAERMAKGEPPPSLSQGRAEVAAVLDAPVPVHQLGAGLAALALAVAAGPATAPVLGADVPAAASEQVAPTGVTRDIEVTATADMTFEPSRVDVDPGDRVVITVRSTDASTRHDLVFDDEHRSERIGEGESSTLDLGVVGSTREGFCSVTGHRLMGMSFTVAVRGEPAGGTQGSDGGGHTGHDGAAGAAGPGPAGSGGSPFALDPTARWSDGFEAADAVLPPLDDDRVHRVTLTVRETTAEVAPGVRATRWTFDDGSGRTGPGPVLHGRVGDRFVITLVNDGSMGHSVDLHAGELAPDRPMRTIAPGERLTYTFTATRAGMWMYHCSTMPMSTHIGAGMHGAVVIEPEDLPEVDRSYVLVASEMHLGAPDADGVRPVDAEAAADDRPSLMTFNGAAFQYDAQPLPARVGERVRIWLLAAGPSRPTAFHVVGGQLDTTWLEGAYTLDRRDAGAGGAQTLGLLPAQGGFVETRFEQAGRYPFVSHVMADAERGAHGVFDVTGPR</sequence>
<dbReference type="CDD" id="cd04208">
    <property type="entry name" value="CuRO_2_CuNIR"/>
    <property type="match status" value="1"/>
</dbReference>
<feature type="region of interest" description="Disordered" evidence="1">
    <location>
        <begin position="1"/>
        <end position="24"/>
    </location>
</feature>
<protein>
    <recommendedName>
        <fullName evidence="3">Plastocyanin-like domain-containing protein</fullName>
    </recommendedName>
</protein>
<evidence type="ECO:0000313" key="5">
    <source>
        <dbReference type="Proteomes" id="UP000076976"/>
    </source>
</evidence>
<feature type="domain" description="Plastocyanin-like" evidence="3">
    <location>
        <begin position="654"/>
        <end position="766"/>
    </location>
</feature>
<feature type="transmembrane region" description="Helical" evidence="2">
    <location>
        <begin position="227"/>
        <end position="247"/>
    </location>
</feature>
<comment type="caution">
    <text evidence="4">The sequence shown here is derived from an EMBL/GenBank/DDBJ whole genome shotgun (WGS) entry which is preliminary data.</text>
</comment>
<dbReference type="Gene3D" id="2.60.40.420">
    <property type="entry name" value="Cupredoxins - blue copper proteins"/>
    <property type="match status" value="3"/>
</dbReference>
<dbReference type="Pfam" id="PF07732">
    <property type="entry name" value="Cu-oxidase_3"/>
    <property type="match status" value="1"/>
</dbReference>
<evidence type="ECO:0000313" key="4">
    <source>
        <dbReference type="EMBL" id="OAB88897.1"/>
    </source>
</evidence>
<organism evidence="4 5">
    <name type="scientific">Janibacter melonis</name>
    <dbReference type="NCBI Taxonomy" id="262209"/>
    <lineage>
        <taxon>Bacteria</taxon>
        <taxon>Bacillati</taxon>
        <taxon>Actinomycetota</taxon>
        <taxon>Actinomycetes</taxon>
        <taxon>Micrococcales</taxon>
        <taxon>Intrasporangiaceae</taxon>
        <taxon>Janibacter</taxon>
    </lineage>
</organism>
<name>A0A176QGF5_9MICO</name>
<dbReference type="GO" id="GO:0005507">
    <property type="term" value="F:copper ion binding"/>
    <property type="evidence" value="ECO:0007669"/>
    <property type="project" value="InterPro"/>
</dbReference>
<proteinExistence type="predicted"/>
<dbReference type="Proteomes" id="UP000076976">
    <property type="component" value="Unassembled WGS sequence"/>
</dbReference>
<dbReference type="EMBL" id="LQZG01000001">
    <property type="protein sequence ID" value="OAB88897.1"/>
    <property type="molecule type" value="Genomic_DNA"/>
</dbReference>
<dbReference type="SUPFAM" id="SSF81442">
    <property type="entry name" value="Cytochrome c oxidase subunit I-like"/>
    <property type="match status" value="1"/>
</dbReference>
<keyword evidence="5" id="KW-1185">Reference proteome</keyword>
<dbReference type="InterPro" id="IPR036927">
    <property type="entry name" value="Cyt_c_oxase-like_su1_sf"/>
</dbReference>
<feature type="transmembrane region" description="Helical" evidence="2">
    <location>
        <begin position="389"/>
        <end position="410"/>
    </location>
</feature>
<feature type="transmembrane region" description="Helical" evidence="2">
    <location>
        <begin position="33"/>
        <end position="50"/>
    </location>
</feature>
<feature type="transmembrane region" description="Helical" evidence="2">
    <location>
        <begin position="195"/>
        <end position="215"/>
    </location>
</feature>
<keyword evidence="2" id="KW-0812">Transmembrane</keyword>
<feature type="transmembrane region" description="Helical" evidence="2">
    <location>
        <begin position="56"/>
        <end position="77"/>
    </location>
</feature>
<feature type="transmembrane region" description="Helical" evidence="2">
    <location>
        <begin position="284"/>
        <end position="307"/>
    </location>
</feature>
<feature type="region of interest" description="Disordered" evidence="1">
    <location>
        <begin position="583"/>
        <end position="625"/>
    </location>
</feature>
<dbReference type="InterPro" id="IPR008972">
    <property type="entry name" value="Cupredoxin"/>
</dbReference>
<dbReference type="AlphaFoldDB" id="A0A176QGF5"/>
<accession>A0A176QGF5</accession>
<feature type="compositionally biased region" description="Gly residues" evidence="1">
    <location>
        <begin position="605"/>
        <end position="616"/>
    </location>
</feature>
<dbReference type="SUPFAM" id="SSF49503">
    <property type="entry name" value="Cupredoxins"/>
    <property type="match status" value="3"/>
</dbReference>
<dbReference type="InterPro" id="IPR011707">
    <property type="entry name" value="Cu-oxidase-like_N"/>
</dbReference>
<gene>
    <name evidence="4" type="ORF">AWH69_03775</name>
</gene>
<dbReference type="CDD" id="cd11020">
    <property type="entry name" value="CuRO_1_CuNIR"/>
    <property type="match status" value="1"/>
</dbReference>
<reference evidence="4 5" key="1">
    <citation type="submission" date="2016-01" db="EMBL/GenBank/DDBJ databases">
        <title>Janibacter melonis strain CD11_4 genome sequencing and assembly.</title>
        <authorList>
            <person name="Nair G.R."/>
            <person name="Kaur G."/>
            <person name="Chander A.M."/>
            <person name="Mayilraj S."/>
        </authorList>
    </citation>
    <scope>NUCLEOTIDE SEQUENCE [LARGE SCALE GENOMIC DNA]</scope>
    <source>
        <strain evidence="4 5">CD11-4</strain>
    </source>
</reference>
<evidence type="ECO:0000259" key="3">
    <source>
        <dbReference type="Pfam" id="PF07732"/>
    </source>
</evidence>
<evidence type="ECO:0000256" key="1">
    <source>
        <dbReference type="SAM" id="MobiDB-lite"/>
    </source>
</evidence>
<evidence type="ECO:0000256" key="2">
    <source>
        <dbReference type="SAM" id="Phobius"/>
    </source>
</evidence>
<feature type="transmembrane region" description="Helical" evidence="2">
    <location>
        <begin position="154"/>
        <end position="175"/>
    </location>
</feature>
<keyword evidence="2" id="KW-0472">Membrane</keyword>
<feature type="transmembrane region" description="Helical" evidence="2">
    <location>
        <begin position="123"/>
        <end position="142"/>
    </location>
</feature>
<feature type="transmembrane region" description="Helical" evidence="2">
    <location>
        <begin position="364"/>
        <end position="383"/>
    </location>
</feature>
<feature type="transmembrane region" description="Helical" evidence="2">
    <location>
        <begin position="98"/>
        <end position="117"/>
    </location>
</feature>
<dbReference type="STRING" id="262209.AWH69_03775"/>
<feature type="compositionally biased region" description="Gly residues" evidence="1">
    <location>
        <begin position="585"/>
        <end position="597"/>
    </location>
</feature>